<evidence type="ECO:0000313" key="6">
    <source>
        <dbReference type="Proteomes" id="UP001193734"/>
    </source>
</evidence>
<dbReference type="GO" id="GO:0016787">
    <property type="term" value="F:hydrolase activity"/>
    <property type="evidence" value="ECO:0007669"/>
    <property type="project" value="UniProtKB-KW"/>
</dbReference>
<dbReference type="EC" id="3.1.3.18" evidence="4"/>
<keyword evidence="6" id="KW-1185">Reference proteome</keyword>
<comment type="caution">
    <text evidence="5">The sequence shown here is derived from an EMBL/GenBank/DDBJ whole genome shotgun (WGS) entry which is preliminary data.</text>
</comment>
<dbReference type="NCBIfam" id="TIGR01549">
    <property type="entry name" value="HAD-SF-IA-v1"/>
    <property type="match status" value="1"/>
</dbReference>
<dbReference type="InterPro" id="IPR041492">
    <property type="entry name" value="HAD_2"/>
</dbReference>
<gene>
    <name evidence="5" type="ORF">HPS55_07730</name>
</gene>
<comment type="catalytic activity">
    <reaction evidence="1">
        <text>2-phosphoglycolate + H2O = glycolate + phosphate</text>
        <dbReference type="Rhea" id="RHEA:14369"/>
        <dbReference type="ChEBI" id="CHEBI:15377"/>
        <dbReference type="ChEBI" id="CHEBI:29805"/>
        <dbReference type="ChEBI" id="CHEBI:43474"/>
        <dbReference type="ChEBI" id="CHEBI:58033"/>
        <dbReference type="EC" id="3.1.3.18"/>
    </reaction>
</comment>
<dbReference type="PANTHER" id="PTHR43434:SF1">
    <property type="entry name" value="PHOSPHOGLYCOLATE PHOSPHATASE"/>
    <property type="match status" value="1"/>
</dbReference>
<dbReference type="InterPro" id="IPR036412">
    <property type="entry name" value="HAD-like_sf"/>
</dbReference>
<dbReference type="Gene3D" id="3.40.50.1000">
    <property type="entry name" value="HAD superfamily/HAD-like"/>
    <property type="match status" value="1"/>
</dbReference>
<reference evidence="5 6" key="1">
    <citation type="submission" date="2020-05" db="EMBL/GenBank/DDBJ databases">
        <title>Distinct polysaccharide utilization as determinants for interspecies competition between intestinal Prevotella spp.</title>
        <authorList>
            <person name="Galvez E.J.C."/>
            <person name="Iljazovic A."/>
            <person name="Strowig T."/>
        </authorList>
    </citation>
    <scope>NUCLEOTIDE SEQUENCE [LARGE SCALE GENOMIC DNA]</scope>
    <source>
        <strain evidence="5 6">PROD</strain>
    </source>
</reference>
<keyword evidence="5" id="KW-0378">Hydrolase</keyword>
<evidence type="ECO:0000256" key="1">
    <source>
        <dbReference type="ARBA" id="ARBA00000830"/>
    </source>
</evidence>
<dbReference type="PRINTS" id="PR00413">
    <property type="entry name" value="HADHALOGNASE"/>
</dbReference>
<dbReference type="PANTHER" id="PTHR43434">
    <property type="entry name" value="PHOSPHOGLYCOLATE PHOSPHATASE"/>
    <property type="match status" value="1"/>
</dbReference>
<dbReference type="NCBIfam" id="TIGR01509">
    <property type="entry name" value="HAD-SF-IA-v3"/>
    <property type="match status" value="1"/>
</dbReference>
<comment type="similarity">
    <text evidence="3">Belongs to the HAD-like hydrolase superfamily. CbbY/CbbZ/Gph/YieH family.</text>
</comment>
<proteinExistence type="inferred from homology"/>
<comment type="pathway">
    <text evidence="2">Organic acid metabolism; glycolate biosynthesis; glycolate from 2-phosphoglycolate: step 1/1.</text>
</comment>
<dbReference type="InterPro" id="IPR023214">
    <property type="entry name" value="HAD_sf"/>
</dbReference>
<dbReference type="InterPro" id="IPR023198">
    <property type="entry name" value="PGP-like_dom2"/>
</dbReference>
<accession>A0ABX2AUG5</accession>
<protein>
    <recommendedName>
        <fullName evidence="4">phosphoglycolate phosphatase</fullName>
        <ecNumber evidence="4">3.1.3.18</ecNumber>
    </recommendedName>
</protein>
<dbReference type="SFLD" id="SFLDG01129">
    <property type="entry name" value="C1.5:_HAD__Beta-PGM__Phosphata"/>
    <property type="match status" value="1"/>
</dbReference>
<evidence type="ECO:0000256" key="4">
    <source>
        <dbReference type="ARBA" id="ARBA00013078"/>
    </source>
</evidence>
<dbReference type="Gene3D" id="1.10.150.240">
    <property type="entry name" value="Putative phosphatase, domain 2"/>
    <property type="match status" value="1"/>
</dbReference>
<organism evidence="5 6">
    <name type="scientific">Xylanibacter rodentium</name>
    <dbReference type="NCBI Taxonomy" id="2736289"/>
    <lineage>
        <taxon>Bacteria</taxon>
        <taxon>Pseudomonadati</taxon>
        <taxon>Bacteroidota</taxon>
        <taxon>Bacteroidia</taxon>
        <taxon>Bacteroidales</taxon>
        <taxon>Prevotellaceae</taxon>
        <taxon>Xylanibacter</taxon>
    </lineage>
</organism>
<name>A0ABX2AUG5_9BACT</name>
<dbReference type="SFLD" id="SFLDG01135">
    <property type="entry name" value="C1.5.6:_HAD__Beta-PGM__Phospha"/>
    <property type="match status" value="1"/>
</dbReference>
<evidence type="ECO:0000256" key="2">
    <source>
        <dbReference type="ARBA" id="ARBA00004818"/>
    </source>
</evidence>
<dbReference type="Proteomes" id="UP001193734">
    <property type="component" value="Unassembled WGS sequence"/>
</dbReference>
<dbReference type="InterPro" id="IPR050155">
    <property type="entry name" value="HAD-like_hydrolase_sf"/>
</dbReference>
<evidence type="ECO:0000256" key="3">
    <source>
        <dbReference type="ARBA" id="ARBA00006171"/>
    </source>
</evidence>
<dbReference type="InterPro" id="IPR006439">
    <property type="entry name" value="HAD-SF_hydro_IA"/>
</dbReference>
<dbReference type="GeneID" id="82157655"/>
<dbReference type="Pfam" id="PF13419">
    <property type="entry name" value="HAD_2"/>
    <property type="match status" value="1"/>
</dbReference>
<evidence type="ECO:0000313" key="5">
    <source>
        <dbReference type="EMBL" id="NPE14216.1"/>
    </source>
</evidence>
<dbReference type="EMBL" id="JABKKE010000011">
    <property type="protein sequence ID" value="NPE14216.1"/>
    <property type="molecule type" value="Genomic_DNA"/>
</dbReference>
<sequence>MKTIILDFDGTIADTQNVIQTTIADTLEQLNLPAVDENEIRRVIGLPLWEMFVKTAGITDDGMIKRCVETYRACFMSHCEGNVHLYPGVADTLGKLKQSGITLAIATSRGRDSLVPMLQSLGISHLIDMIVAVEDVEHAKPAPDMVLKILAATGTAKAETMIVGDTTFDIGMGKSAGCATCGVTYGNHSREQLLTASPDYIADSFSFLEEFLL</sequence>
<dbReference type="SUPFAM" id="SSF56784">
    <property type="entry name" value="HAD-like"/>
    <property type="match status" value="1"/>
</dbReference>
<dbReference type="RefSeq" id="WP_172177444.1">
    <property type="nucleotide sequence ID" value="NZ_CASGIA010000018.1"/>
</dbReference>
<dbReference type="SFLD" id="SFLDS00003">
    <property type="entry name" value="Haloacid_Dehalogenase"/>
    <property type="match status" value="1"/>
</dbReference>